<feature type="non-terminal residue" evidence="1">
    <location>
        <position position="77"/>
    </location>
</feature>
<dbReference type="AlphaFoldDB" id="A0A392SK87"/>
<dbReference type="Proteomes" id="UP000265520">
    <property type="component" value="Unassembled WGS sequence"/>
</dbReference>
<evidence type="ECO:0000313" key="2">
    <source>
        <dbReference type="Proteomes" id="UP000265520"/>
    </source>
</evidence>
<dbReference type="EMBL" id="LXQA010392489">
    <property type="protein sequence ID" value="MCI48857.1"/>
    <property type="molecule type" value="Genomic_DNA"/>
</dbReference>
<keyword evidence="2" id="KW-1185">Reference proteome</keyword>
<evidence type="ECO:0000313" key="1">
    <source>
        <dbReference type="EMBL" id="MCI48857.1"/>
    </source>
</evidence>
<sequence length="77" mass="8450">METGDDLSWEKLKRALIARYGGTRTENPFEELSALKQTGSVTVCGSVRTNFVSGGEITGGTVLRVFHEWVETSSVKE</sequence>
<protein>
    <submittedName>
        <fullName evidence="1">Uncharacterized protein</fullName>
    </submittedName>
</protein>
<proteinExistence type="predicted"/>
<comment type="caution">
    <text evidence="1">The sequence shown here is derived from an EMBL/GenBank/DDBJ whole genome shotgun (WGS) entry which is preliminary data.</text>
</comment>
<reference evidence="1 2" key="1">
    <citation type="journal article" date="2018" name="Front. Plant Sci.">
        <title>Red Clover (Trifolium pratense) and Zigzag Clover (T. medium) - A Picture of Genomic Similarities and Differences.</title>
        <authorList>
            <person name="Dluhosova J."/>
            <person name="Istvanek J."/>
            <person name="Nedelnik J."/>
            <person name="Repkova J."/>
        </authorList>
    </citation>
    <scope>NUCLEOTIDE SEQUENCE [LARGE SCALE GENOMIC DNA]</scope>
    <source>
        <strain evidence="2">cv. 10/8</strain>
        <tissue evidence="1">Leaf</tissue>
    </source>
</reference>
<accession>A0A392SK87</accession>
<name>A0A392SK87_9FABA</name>
<organism evidence="1 2">
    <name type="scientific">Trifolium medium</name>
    <dbReference type="NCBI Taxonomy" id="97028"/>
    <lineage>
        <taxon>Eukaryota</taxon>
        <taxon>Viridiplantae</taxon>
        <taxon>Streptophyta</taxon>
        <taxon>Embryophyta</taxon>
        <taxon>Tracheophyta</taxon>
        <taxon>Spermatophyta</taxon>
        <taxon>Magnoliopsida</taxon>
        <taxon>eudicotyledons</taxon>
        <taxon>Gunneridae</taxon>
        <taxon>Pentapetalae</taxon>
        <taxon>rosids</taxon>
        <taxon>fabids</taxon>
        <taxon>Fabales</taxon>
        <taxon>Fabaceae</taxon>
        <taxon>Papilionoideae</taxon>
        <taxon>50 kb inversion clade</taxon>
        <taxon>NPAAA clade</taxon>
        <taxon>Hologalegina</taxon>
        <taxon>IRL clade</taxon>
        <taxon>Trifolieae</taxon>
        <taxon>Trifolium</taxon>
    </lineage>
</organism>